<proteinExistence type="predicted"/>
<accession>A0ACC1C6L6</accession>
<dbReference type="Proteomes" id="UP001164250">
    <property type="component" value="Chromosome 1"/>
</dbReference>
<comment type="caution">
    <text evidence="1">The sequence shown here is derived from an EMBL/GenBank/DDBJ whole genome shotgun (WGS) entry which is preliminary data.</text>
</comment>
<reference evidence="2" key="1">
    <citation type="journal article" date="2023" name="G3 (Bethesda)">
        <title>Genome assembly and association tests identify interacting loci associated with vigor, precocity, and sex in interspecific pistachio rootstocks.</title>
        <authorList>
            <person name="Palmer W."/>
            <person name="Jacygrad E."/>
            <person name="Sagayaradj S."/>
            <person name="Cavanaugh K."/>
            <person name="Han R."/>
            <person name="Bertier L."/>
            <person name="Beede B."/>
            <person name="Kafkas S."/>
            <person name="Golino D."/>
            <person name="Preece J."/>
            <person name="Michelmore R."/>
        </authorList>
    </citation>
    <scope>NUCLEOTIDE SEQUENCE [LARGE SCALE GENOMIC DNA]</scope>
</reference>
<dbReference type="EMBL" id="CM047897">
    <property type="protein sequence ID" value="KAJ0111274.1"/>
    <property type="molecule type" value="Genomic_DNA"/>
</dbReference>
<protein>
    <submittedName>
        <fullName evidence="1">Uncharacterized protein</fullName>
    </submittedName>
</protein>
<gene>
    <name evidence="1" type="ORF">Patl1_03111</name>
</gene>
<sequence length="99" mass="10976">MASSKVEVEAPATGDIEETFEVPSTVEEKVATPTEEAEVVVHEDDDEEEEEEVETALKEENGEKEIASPLVENEVDEPDATFDDDDDDDDAEAQKLEDY</sequence>
<keyword evidence="2" id="KW-1185">Reference proteome</keyword>
<name>A0ACC1C6L6_9ROSI</name>
<evidence type="ECO:0000313" key="2">
    <source>
        <dbReference type="Proteomes" id="UP001164250"/>
    </source>
</evidence>
<organism evidence="1 2">
    <name type="scientific">Pistacia atlantica</name>
    <dbReference type="NCBI Taxonomy" id="434234"/>
    <lineage>
        <taxon>Eukaryota</taxon>
        <taxon>Viridiplantae</taxon>
        <taxon>Streptophyta</taxon>
        <taxon>Embryophyta</taxon>
        <taxon>Tracheophyta</taxon>
        <taxon>Spermatophyta</taxon>
        <taxon>Magnoliopsida</taxon>
        <taxon>eudicotyledons</taxon>
        <taxon>Gunneridae</taxon>
        <taxon>Pentapetalae</taxon>
        <taxon>rosids</taxon>
        <taxon>malvids</taxon>
        <taxon>Sapindales</taxon>
        <taxon>Anacardiaceae</taxon>
        <taxon>Pistacia</taxon>
    </lineage>
</organism>
<evidence type="ECO:0000313" key="1">
    <source>
        <dbReference type="EMBL" id="KAJ0111274.1"/>
    </source>
</evidence>